<gene>
    <name evidence="2" type="ORF">AKJ47_01910</name>
</gene>
<accession>A0A133VAY3</accession>
<dbReference type="Pfam" id="PF08915">
    <property type="entry name" value="tRNA-Thr_ED"/>
    <property type="match status" value="1"/>
</dbReference>
<dbReference type="EMBL" id="LHYA01000019">
    <property type="protein sequence ID" value="KXB03602.1"/>
    <property type="molecule type" value="Genomic_DNA"/>
</dbReference>
<keyword evidence="3" id="KW-1185">Reference proteome</keyword>
<dbReference type="GO" id="GO:0008270">
    <property type="term" value="F:zinc ion binding"/>
    <property type="evidence" value="ECO:0007669"/>
    <property type="project" value="InterPro"/>
</dbReference>
<protein>
    <recommendedName>
        <fullName evidence="1">Threonyl-tRNA synthetase editing domain-containing protein</fullName>
    </recommendedName>
</protein>
<dbReference type="Gene3D" id="3.50.80.10">
    <property type="entry name" value="D-tyrosyl-tRNA(Tyr) deacylase"/>
    <property type="match status" value="1"/>
</dbReference>
<dbReference type="InterPro" id="IPR015011">
    <property type="entry name" value="Threonyl-tRNA_syn_edit_dom_arc"/>
</dbReference>
<evidence type="ECO:0000313" key="3">
    <source>
        <dbReference type="Proteomes" id="UP000070405"/>
    </source>
</evidence>
<dbReference type="GO" id="GO:0004829">
    <property type="term" value="F:threonine-tRNA ligase activity"/>
    <property type="evidence" value="ECO:0007669"/>
    <property type="project" value="InterPro"/>
</dbReference>
<dbReference type="AlphaFoldDB" id="A0A133VAY3"/>
<comment type="caution">
    <text evidence="2">The sequence shown here is derived from an EMBL/GenBank/DDBJ whole genome shotgun (WGS) entry which is preliminary data.</text>
</comment>
<dbReference type="InterPro" id="IPR023509">
    <property type="entry name" value="DTD-like_sf"/>
</dbReference>
<reference evidence="2 3" key="1">
    <citation type="journal article" date="2016" name="Sci. Rep.">
        <title>Metabolic traits of an uncultured archaeal lineage -MSBL1- from brine pools of the Red Sea.</title>
        <authorList>
            <person name="Mwirichia R."/>
            <person name="Alam I."/>
            <person name="Rashid M."/>
            <person name="Vinu M."/>
            <person name="Ba-Alawi W."/>
            <person name="Anthony Kamau A."/>
            <person name="Kamanda Ngugi D."/>
            <person name="Goker M."/>
            <person name="Klenk H.P."/>
            <person name="Bajic V."/>
            <person name="Stingl U."/>
        </authorList>
    </citation>
    <scope>NUCLEOTIDE SEQUENCE [LARGE SCALE GENOMIC DNA]</scope>
    <source>
        <strain evidence="2">SCGC-AAA261G05</strain>
    </source>
</reference>
<evidence type="ECO:0000313" key="2">
    <source>
        <dbReference type="EMBL" id="KXB03602.1"/>
    </source>
</evidence>
<dbReference type="Proteomes" id="UP000070405">
    <property type="component" value="Unassembled WGS sequence"/>
</dbReference>
<name>A0A133VAY3_9EURY</name>
<sequence>MKLLFNHVSNFEYRATEKTKIGTELEEGEKTGETGESILVKVCSESGDDDSTVERTLDEIKDISNQVGVKSLVLFPWAHLSQDLASPDAAEEMMEEMKKRLEGEGFEVLKAPFGWYKEWKLESKGHPVSVLSRAV</sequence>
<feature type="domain" description="Threonyl-tRNA synthetase editing" evidence="1">
    <location>
        <begin position="1"/>
        <end position="134"/>
    </location>
</feature>
<organism evidence="2 3">
    <name type="scientific">candidate division MSBL1 archaeon SCGC-AAA261G05</name>
    <dbReference type="NCBI Taxonomy" id="1698276"/>
    <lineage>
        <taxon>Archaea</taxon>
        <taxon>Methanobacteriati</taxon>
        <taxon>Methanobacteriota</taxon>
        <taxon>candidate division MSBL1</taxon>
    </lineage>
</organism>
<evidence type="ECO:0000259" key="1">
    <source>
        <dbReference type="Pfam" id="PF08915"/>
    </source>
</evidence>
<proteinExistence type="predicted"/>
<dbReference type="GO" id="GO:0005737">
    <property type="term" value="C:cytoplasm"/>
    <property type="evidence" value="ECO:0007669"/>
    <property type="project" value="InterPro"/>
</dbReference>
<dbReference type="GO" id="GO:0005524">
    <property type="term" value="F:ATP binding"/>
    <property type="evidence" value="ECO:0007669"/>
    <property type="project" value="InterPro"/>
</dbReference>